<feature type="region of interest" description="Disordered" evidence="1">
    <location>
        <begin position="20"/>
        <end position="106"/>
    </location>
</feature>
<comment type="caution">
    <text evidence="2">The sequence shown here is derived from an EMBL/GenBank/DDBJ whole genome shotgun (WGS) entry which is preliminary data.</text>
</comment>
<feature type="compositionally biased region" description="Basic residues" evidence="1">
    <location>
        <begin position="63"/>
        <end position="76"/>
    </location>
</feature>
<dbReference type="Proteomes" id="UP001497623">
    <property type="component" value="Unassembled WGS sequence"/>
</dbReference>
<name>A0AAV2SN14_MEGNR</name>
<feature type="compositionally biased region" description="Low complexity" evidence="1">
    <location>
        <begin position="79"/>
        <end position="91"/>
    </location>
</feature>
<evidence type="ECO:0000256" key="1">
    <source>
        <dbReference type="SAM" id="MobiDB-lite"/>
    </source>
</evidence>
<sequence>MNNLYIQSVRNVTFYLRKQTPLTEARTNLSDTPRGEDGDRTSLSPEQTPYHHHSWRVSLIQSQKKKSLPGKQKKHRQENTNCHHPPTTNPTRYKSGNTWNTGELDR</sequence>
<feature type="compositionally biased region" description="Polar residues" evidence="1">
    <location>
        <begin position="92"/>
        <end position="106"/>
    </location>
</feature>
<keyword evidence="3" id="KW-1185">Reference proteome</keyword>
<gene>
    <name evidence="2" type="ORF">MNOR_LOCUS38430</name>
</gene>
<accession>A0AAV2SN14</accession>
<evidence type="ECO:0000313" key="3">
    <source>
        <dbReference type="Proteomes" id="UP001497623"/>
    </source>
</evidence>
<organism evidence="2 3">
    <name type="scientific">Meganyctiphanes norvegica</name>
    <name type="common">Northern krill</name>
    <name type="synonym">Thysanopoda norvegica</name>
    <dbReference type="NCBI Taxonomy" id="48144"/>
    <lineage>
        <taxon>Eukaryota</taxon>
        <taxon>Metazoa</taxon>
        <taxon>Ecdysozoa</taxon>
        <taxon>Arthropoda</taxon>
        <taxon>Crustacea</taxon>
        <taxon>Multicrustacea</taxon>
        <taxon>Malacostraca</taxon>
        <taxon>Eumalacostraca</taxon>
        <taxon>Eucarida</taxon>
        <taxon>Euphausiacea</taxon>
        <taxon>Euphausiidae</taxon>
        <taxon>Meganyctiphanes</taxon>
    </lineage>
</organism>
<proteinExistence type="predicted"/>
<dbReference type="AlphaFoldDB" id="A0AAV2SN14"/>
<dbReference type="EMBL" id="CAXKWB010087381">
    <property type="protein sequence ID" value="CAL4212057.1"/>
    <property type="molecule type" value="Genomic_DNA"/>
</dbReference>
<evidence type="ECO:0000313" key="2">
    <source>
        <dbReference type="EMBL" id="CAL4212057.1"/>
    </source>
</evidence>
<protein>
    <submittedName>
        <fullName evidence="2">Uncharacterized protein</fullName>
    </submittedName>
</protein>
<feature type="compositionally biased region" description="Polar residues" evidence="1">
    <location>
        <begin position="20"/>
        <end position="31"/>
    </location>
</feature>
<reference evidence="2 3" key="1">
    <citation type="submission" date="2024-05" db="EMBL/GenBank/DDBJ databases">
        <authorList>
            <person name="Wallberg A."/>
        </authorList>
    </citation>
    <scope>NUCLEOTIDE SEQUENCE [LARGE SCALE GENOMIC DNA]</scope>
</reference>